<protein>
    <submittedName>
        <fullName evidence="3">HD-GYP domain-containing protein</fullName>
    </submittedName>
</protein>
<evidence type="ECO:0000313" key="4">
    <source>
        <dbReference type="Proteomes" id="UP000588491"/>
    </source>
</evidence>
<feature type="domain" description="HD-GYP" evidence="2">
    <location>
        <begin position="109"/>
        <end position="305"/>
    </location>
</feature>
<feature type="transmembrane region" description="Helical" evidence="1">
    <location>
        <begin position="82"/>
        <end position="103"/>
    </location>
</feature>
<dbReference type="InterPro" id="IPR037522">
    <property type="entry name" value="HD_GYP_dom"/>
</dbReference>
<dbReference type="InterPro" id="IPR003607">
    <property type="entry name" value="HD/PDEase_dom"/>
</dbReference>
<dbReference type="InterPro" id="IPR006675">
    <property type="entry name" value="HDIG_dom"/>
</dbReference>
<dbReference type="PROSITE" id="PS51832">
    <property type="entry name" value="HD_GYP"/>
    <property type="match status" value="1"/>
</dbReference>
<feature type="transmembrane region" description="Helical" evidence="1">
    <location>
        <begin position="37"/>
        <end position="53"/>
    </location>
</feature>
<evidence type="ECO:0000256" key="1">
    <source>
        <dbReference type="SAM" id="Phobius"/>
    </source>
</evidence>
<dbReference type="EMBL" id="JABBPK010000001">
    <property type="protein sequence ID" value="NMO79611.1"/>
    <property type="molecule type" value="Genomic_DNA"/>
</dbReference>
<keyword evidence="1" id="KW-0472">Membrane</keyword>
<accession>A0A7Y0KC11</accession>
<dbReference type="Gene3D" id="1.10.3210.10">
    <property type="entry name" value="Hypothetical protein af1432"/>
    <property type="match status" value="1"/>
</dbReference>
<dbReference type="PANTHER" id="PTHR43155">
    <property type="entry name" value="CYCLIC DI-GMP PHOSPHODIESTERASE PA4108-RELATED"/>
    <property type="match status" value="1"/>
</dbReference>
<organism evidence="3 4">
    <name type="scientific">Niallia alba</name>
    <dbReference type="NCBI Taxonomy" id="2729105"/>
    <lineage>
        <taxon>Bacteria</taxon>
        <taxon>Bacillati</taxon>
        <taxon>Bacillota</taxon>
        <taxon>Bacilli</taxon>
        <taxon>Bacillales</taxon>
        <taxon>Bacillaceae</taxon>
        <taxon>Niallia</taxon>
    </lineage>
</organism>
<comment type="caution">
    <text evidence="3">The sequence shown here is derived from an EMBL/GenBank/DDBJ whole genome shotgun (WGS) entry which is preliminary data.</text>
</comment>
<keyword evidence="4" id="KW-1185">Reference proteome</keyword>
<proteinExistence type="predicted"/>
<dbReference type="Proteomes" id="UP000588491">
    <property type="component" value="Unassembled WGS sequence"/>
</dbReference>
<gene>
    <name evidence="3" type="ORF">HHU08_22035</name>
</gene>
<reference evidence="3 4" key="1">
    <citation type="submission" date="2020-04" db="EMBL/GenBank/DDBJ databases">
        <title>Bacillus sp. UniB3 isolated from commercial digestive syrup.</title>
        <authorList>
            <person name="Thorat V."/>
            <person name="Kirdat K."/>
            <person name="Tiwarekar B."/>
            <person name="Yadav A."/>
        </authorList>
    </citation>
    <scope>NUCLEOTIDE SEQUENCE [LARGE SCALE GENOMIC DNA]</scope>
    <source>
        <strain evidence="3 4">UniB3</strain>
    </source>
</reference>
<keyword evidence="1" id="KW-1133">Transmembrane helix</keyword>
<evidence type="ECO:0000313" key="3">
    <source>
        <dbReference type="EMBL" id="NMO79611.1"/>
    </source>
</evidence>
<dbReference type="CDD" id="cd00077">
    <property type="entry name" value="HDc"/>
    <property type="match status" value="1"/>
</dbReference>
<sequence>MHRRFWNNFAYFRYYFFILLFVSIVLNRFILENQDNYFVLYILCTIFLGIGFYSSPIWVIFLLTFLVVTCRFFFLPEPSASFSTFIIYLFTYLLITFISVAFMSRVQRVLEDNLALTKVLSNALDSRDSYTMHHSKNVAKYAMKIAQKMNLPHYLCEVIHIGGLLHDIGKIGIPEHILTKPGKLTEQEYKLIKTHTTKGFEIIKHVRHYKNSGILDIVLYHHERFDGKGYPKGLKGEEIPLVARIVAVADSFDAMSSKRVYRKELQLETILEEIKDNKGKQFDPLVVDAFLALFAEEFYKEKEGL</sequence>
<feature type="transmembrane region" description="Helical" evidence="1">
    <location>
        <begin position="12"/>
        <end position="31"/>
    </location>
</feature>
<dbReference type="NCBIfam" id="TIGR00277">
    <property type="entry name" value="HDIG"/>
    <property type="match status" value="1"/>
</dbReference>
<keyword evidence="1" id="KW-0812">Transmembrane</keyword>
<name>A0A7Y0KC11_9BACI</name>
<dbReference type="SMART" id="SM00471">
    <property type="entry name" value="HDc"/>
    <property type="match status" value="1"/>
</dbReference>
<dbReference type="SUPFAM" id="SSF109604">
    <property type="entry name" value="HD-domain/PDEase-like"/>
    <property type="match status" value="1"/>
</dbReference>
<dbReference type="Pfam" id="PF13487">
    <property type="entry name" value="HD_5"/>
    <property type="match status" value="1"/>
</dbReference>
<evidence type="ECO:0000259" key="2">
    <source>
        <dbReference type="PROSITE" id="PS51832"/>
    </source>
</evidence>
<dbReference type="AlphaFoldDB" id="A0A7Y0KC11"/>